<comment type="similarity">
    <text evidence="1">Belongs to the DprA/Smf family.</text>
</comment>
<dbReference type="Pfam" id="PF17782">
    <property type="entry name" value="WHD_DprA"/>
    <property type="match status" value="1"/>
</dbReference>
<name>A0ABV9QS34_9GAMM</name>
<dbReference type="NCBIfam" id="TIGR00732">
    <property type="entry name" value="dprA"/>
    <property type="match status" value="1"/>
</dbReference>
<dbReference type="Gene3D" id="1.10.10.10">
    <property type="entry name" value="Winged helix-like DNA-binding domain superfamily/Winged helix DNA-binding domain"/>
    <property type="match status" value="1"/>
</dbReference>
<dbReference type="Pfam" id="PF21102">
    <property type="entry name" value="DprA_N"/>
    <property type="match status" value="1"/>
</dbReference>
<dbReference type="Pfam" id="PF02481">
    <property type="entry name" value="DNA_processg_A"/>
    <property type="match status" value="1"/>
</dbReference>
<comment type="caution">
    <text evidence="4">The sequence shown here is derived from an EMBL/GenBank/DDBJ whole genome shotgun (WGS) entry which is preliminary data.</text>
</comment>
<sequence length="382" mass="39436">MDVEANRAGLEAWLILLRTPGIGPATLRELLARYRSIESALAAARRAELPRPLDEDGRAWLRTPDPAAIAADLDWLAAPGHALLTCDGEDFPSLLNEPPAAPAALFVAGDSSLLWRPQVAIVGSRNASHGGVATATAFARALAAAGFVVTSGLAEGIDGAAHAAALDTGGATIAVLGTGPDLVYPPRHRELAARIRTLGALVSEFPPGTPGHPAHFPRRNRIIAGLALGTLVVEASLRSGALITARNATEAGREVFAIPGSIHNPLARGCHRLIRDGAKLVETVEEVAAELAPLAQSLGARLRERLAAPDAPAPSAPPHPRPRDPDYARLLDALGHDALGIDQLAARTGLAVPALSSMLLMLELEGEVAAAGGGAYARRTGG</sequence>
<evidence type="ECO:0000259" key="3">
    <source>
        <dbReference type="Pfam" id="PF17782"/>
    </source>
</evidence>
<dbReference type="PANTHER" id="PTHR43022:SF1">
    <property type="entry name" value="PROTEIN SMF"/>
    <property type="match status" value="1"/>
</dbReference>
<keyword evidence="5" id="KW-1185">Reference proteome</keyword>
<accession>A0ABV9QS34</accession>
<gene>
    <name evidence="4" type="primary">dprA</name>
    <name evidence="4" type="ORF">ACFO6Q_07475</name>
</gene>
<dbReference type="InterPro" id="IPR003488">
    <property type="entry name" value="DprA"/>
</dbReference>
<dbReference type="InterPro" id="IPR036388">
    <property type="entry name" value="WH-like_DNA-bd_sf"/>
</dbReference>
<proteinExistence type="inferred from homology"/>
<dbReference type="Gene3D" id="3.40.50.450">
    <property type="match status" value="1"/>
</dbReference>
<reference evidence="5" key="1">
    <citation type="journal article" date="2019" name="Int. J. Syst. Evol. Microbiol.">
        <title>The Global Catalogue of Microorganisms (GCM) 10K type strain sequencing project: providing services to taxonomists for standard genome sequencing and annotation.</title>
        <authorList>
            <consortium name="The Broad Institute Genomics Platform"/>
            <consortium name="The Broad Institute Genome Sequencing Center for Infectious Disease"/>
            <person name="Wu L."/>
            <person name="Ma J."/>
        </authorList>
    </citation>
    <scope>NUCLEOTIDE SEQUENCE [LARGE SCALE GENOMIC DNA]</scope>
    <source>
        <strain evidence="5">CCUG 30340</strain>
    </source>
</reference>
<dbReference type="RefSeq" id="WP_380019990.1">
    <property type="nucleotide sequence ID" value="NZ_JBHSHD010000006.1"/>
</dbReference>
<dbReference type="InterPro" id="IPR041614">
    <property type="entry name" value="DprA_WH"/>
</dbReference>
<feature type="domain" description="Smf/DprA SLOG" evidence="2">
    <location>
        <begin position="83"/>
        <end position="291"/>
    </location>
</feature>
<dbReference type="InterPro" id="IPR057666">
    <property type="entry name" value="DrpA_SLOG"/>
</dbReference>
<evidence type="ECO:0000256" key="1">
    <source>
        <dbReference type="ARBA" id="ARBA00006525"/>
    </source>
</evidence>
<protein>
    <submittedName>
        <fullName evidence="4">DNA-processing protein DprA</fullName>
    </submittedName>
</protein>
<evidence type="ECO:0000259" key="2">
    <source>
        <dbReference type="Pfam" id="PF02481"/>
    </source>
</evidence>
<organism evidence="4 5">
    <name type="scientific">Dokdonella ginsengisoli</name>
    <dbReference type="NCBI Taxonomy" id="363846"/>
    <lineage>
        <taxon>Bacteria</taxon>
        <taxon>Pseudomonadati</taxon>
        <taxon>Pseudomonadota</taxon>
        <taxon>Gammaproteobacteria</taxon>
        <taxon>Lysobacterales</taxon>
        <taxon>Rhodanobacteraceae</taxon>
        <taxon>Dokdonella</taxon>
    </lineage>
</organism>
<evidence type="ECO:0000313" key="5">
    <source>
        <dbReference type="Proteomes" id="UP001595886"/>
    </source>
</evidence>
<feature type="domain" description="DprA winged helix" evidence="3">
    <location>
        <begin position="314"/>
        <end position="374"/>
    </location>
</feature>
<dbReference type="PANTHER" id="PTHR43022">
    <property type="entry name" value="PROTEIN SMF"/>
    <property type="match status" value="1"/>
</dbReference>
<dbReference type="EMBL" id="JBHSHD010000006">
    <property type="protein sequence ID" value="MFC4820158.1"/>
    <property type="molecule type" value="Genomic_DNA"/>
</dbReference>
<dbReference type="Proteomes" id="UP001595886">
    <property type="component" value="Unassembled WGS sequence"/>
</dbReference>
<evidence type="ECO:0000313" key="4">
    <source>
        <dbReference type="EMBL" id="MFC4820158.1"/>
    </source>
</evidence>
<dbReference type="SUPFAM" id="SSF102405">
    <property type="entry name" value="MCP/YpsA-like"/>
    <property type="match status" value="1"/>
</dbReference>